<dbReference type="EMBL" id="CAUYUJ010009694">
    <property type="protein sequence ID" value="CAK0827464.1"/>
    <property type="molecule type" value="Genomic_DNA"/>
</dbReference>
<accession>A0ABN9S6R7</accession>
<protein>
    <submittedName>
        <fullName evidence="2">Uncharacterized protein</fullName>
    </submittedName>
</protein>
<organism evidence="2 3">
    <name type="scientific">Prorocentrum cordatum</name>
    <dbReference type="NCBI Taxonomy" id="2364126"/>
    <lineage>
        <taxon>Eukaryota</taxon>
        <taxon>Sar</taxon>
        <taxon>Alveolata</taxon>
        <taxon>Dinophyceae</taxon>
        <taxon>Prorocentrales</taxon>
        <taxon>Prorocentraceae</taxon>
        <taxon>Prorocentrum</taxon>
    </lineage>
</organism>
<feature type="compositionally biased region" description="Basic residues" evidence="1">
    <location>
        <begin position="75"/>
        <end position="85"/>
    </location>
</feature>
<evidence type="ECO:0000313" key="3">
    <source>
        <dbReference type="Proteomes" id="UP001189429"/>
    </source>
</evidence>
<name>A0ABN9S6R7_9DINO</name>
<dbReference type="Proteomes" id="UP001189429">
    <property type="component" value="Unassembled WGS sequence"/>
</dbReference>
<keyword evidence="3" id="KW-1185">Reference proteome</keyword>
<evidence type="ECO:0000313" key="2">
    <source>
        <dbReference type="EMBL" id="CAK0827464.1"/>
    </source>
</evidence>
<evidence type="ECO:0000256" key="1">
    <source>
        <dbReference type="SAM" id="MobiDB-lite"/>
    </source>
</evidence>
<feature type="compositionally biased region" description="Gly residues" evidence="1">
    <location>
        <begin position="135"/>
        <end position="145"/>
    </location>
</feature>
<reference evidence="2" key="1">
    <citation type="submission" date="2023-10" db="EMBL/GenBank/DDBJ databases">
        <authorList>
            <person name="Chen Y."/>
            <person name="Shah S."/>
            <person name="Dougan E. K."/>
            <person name="Thang M."/>
            <person name="Chan C."/>
        </authorList>
    </citation>
    <scope>NUCLEOTIDE SEQUENCE [LARGE SCALE GENOMIC DNA]</scope>
</reference>
<feature type="non-terminal residue" evidence="2">
    <location>
        <position position="155"/>
    </location>
</feature>
<feature type="compositionally biased region" description="Basic and acidic residues" evidence="1">
    <location>
        <begin position="61"/>
        <end position="74"/>
    </location>
</feature>
<comment type="caution">
    <text evidence="2">The sequence shown here is derived from an EMBL/GenBank/DDBJ whole genome shotgun (WGS) entry which is preliminary data.</text>
</comment>
<feature type="region of interest" description="Disordered" evidence="1">
    <location>
        <begin position="1"/>
        <end position="155"/>
    </location>
</feature>
<sequence length="155" mass="16991">RVRRRACRPVPHGRPVQRRRPSLCARARQRPALQRQRKGAVRRGQCQLPPGQGRRHRGAPHGHDAPRAVPERRRSGSGRPRRGRRQAGGCHQGGVERRGQAARARGRGRGRRQEEADARRGGDEFDAAGPRGRARPGGGARGGAGARRADPPPEK</sequence>
<feature type="compositionally biased region" description="Basic and acidic residues" evidence="1">
    <location>
        <begin position="111"/>
        <end position="123"/>
    </location>
</feature>
<gene>
    <name evidence="2" type="ORF">PCOR1329_LOCUS26992</name>
</gene>
<proteinExistence type="predicted"/>
<feature type="non-terminal residue" evidence="2">
    <location>
        <position position="1"/>
    </location>
</feature>